<evidence type="ECO:0000259" key="5">
    <source>
        <dbReference type="Pfam" id="PF00149"/>
    </source>
</evidence>
<dbReference type="InterPro" id="IPR006179">
    <property type="entry name" value="5_nucleotidase/apyrase"/>
</dbReference>
<feature type="domain" description="Calcineurin-like phosphoesterase" evidence="5">
    <location>
        <begin position="43"/>
        <end position="260"/>
    </location>
</feature>
<keyword evidence="1 2" id="KW-0732">Signal</keyword>
<feature type="chain" id="PRO_5027151617" evidence="2">
    <location>
        <begin position="35"/>
        <end position="694"/>
    </location>
</feature>
<dbReference type="RefSeq" id="WP_061995814.1">
    <property type="nucleotide sequence ID" value="NZ_JAAGPU010000023.1"/>
</dbReference>
<dbReference type="GO" id="GO:0046872">
    <property type="term" value="F:metal ion binding"/>
    <property type="evidence" value="ECO:0007669"/>
    <property type="project" value="InterPro"/>
</dbReference>
<dbReference type="Gene3D" id="3.60.21.10">
    <property type="match status" value="1"/>
</dbReference>
<dbReference type="Pfam" id="PF02872">
    <property type="entry name" value="5_nucleotid_C"/>
    <property type="match status" value="1"/>
</dbReference>
<dbReference type="PANTHER" id="PTHR11575:SF6">
    <property type="entry name" value="2',3'-CYCLIC-NUCLEOTIDE 2'-PHOSPHODIESTERASE_3'-NUCLEOTIDASE"/>
    <property type="match status" value="1"/>
</dbReference>
<dbReference type="GO" id="GO:0030288">
    <property type="term" value="C:outer membrane-bounded periplasmic space"/>
    <property type="evidence" value="ECO:0007669"/>
    <property type="project" value="TreeGrafter"/>
</dbReference>
<dbReference type="Pfam" id="PF00149">
    <property type="entry name" value="Metallophos"/>
    <property type="match status" value="1"/>
</dbReference>
<reference evidence="7 8" key="1">
    <citation type="submission" date="2020-02" db="EMBL/GenBank/DDBJ databases">
        <title>Genome assembly of a novel Clostridium senegalense strain.</title>
        <authorList>
            <person name="Gupta T.B."/>
            <person name="Jauregui R."/>
            <person name="Maclean P."/>
            <person name="Nawarathana A."/>
            <person name="Brightwell G."/>
        </authorList>
    </citation>
    <scope>NUCLEOTIDE SEQUENCE [LARGE SCALE GENOMIC DNA]</scope>
    <source>
        <strain evidence="7 8">AGRFS4</strain>
    </source>
</reference>
<feature type="domain" description="5'-Nucleotidase C-terminal" evidence="6">
    <location>
        <begin position="354"/>
        <end position="508"/>
    </location>
</feature>
<organism evidence="7 8">
    <name type="scientific">Clostridium senegalense</name>
    <dbReference type="NCBI Taxonomy" id="1465809"/>
    <lineage>
        <taxon>Bacteria</taxon>
        <taxon>Bacillati</taxon>
        <taxon>Bacillota</taxon>
        <taxon>Clostridia</taxon>
        <taxon>Eubacteriales</taxon>
        <taxon>Clostridiaceae</taxon>
        <taxon>Clostridium</taxon>
    </lineage>
</organism>
<keyword evidence="4" id="KW-0472">Membrane</keyword>
<feature type="region of interest" description="Disordered" evidence="3">
    <location>
        <begin position="609"/>
        <end position="661"/>
    </location>
</feature>
<keyword evidence="4" id="KW-1133">Transmembrane helix</keyword>
<name>A0A6M0H4V5_9CLOT</name>
<evidence type="ECO:0000256" key="2">
    <source>
        <dbReference type="RuleBase" id="RU362119"/>
    </source>
</evidence>
<keyword evidence="2" id="KW-0378">Hydrolase</keyword>
<dbReference type="InterPro" id="IPR008334">
    <property type="entry name" value="5'-Nucleotdase_C"/>
</dbReference>
<dbReference type="SUPFAM" id="SSF56300">
    <property type="entry name" value="Metallo-dependent phosphatases"/>
    <property type="match status" value="1"/>
</dbReference>
<dbReference type="Gene3D" id="3.90.780.10">
    <property type="entry name" value="5'-Nucleotidase, C-terminal domain"/>
    <property type="match status" value="1"/>
</dbReference>
<dbReference type="EMBL" id="JAAGPU010000023">
    <property type="protein sequence ID" value="NEU05629.1"/>
    <property type="molecule type" value="Genomic_DNA"/>
</dbReference>
<dbReference type="AlphaFoldDB" id="A0A6M0H4V5"/>
<dbReference type="PRINTS" id="PR01607">
    <property type="entry name" value="APYRASEFAMLY"/>
</dbReference>
<evidence type="ECO:0000256" key="1">
    <source>
        <dbReference type="ARBA" id="ARBA00022729"/>
    </source>
</evidence>
<evidence type="ECO:0000313" key="7">
    <source>
        <dbReference type="EMBL" id="NEU05629.1"/>
    </source>
</evidence>
<feature type="compositionally biased region" description="Basic and acidic residues" evidence="3">
    <location>
        <begin position="609"/>
        <end position="640"/>
    </location>
</feature>
<evidence type="ECO:0000313" key="8">
    <source>
        <dbReference type="Proteomes" id="UP000481872"/>
    </source>
</evidence>
<evidence type="ECO:0000256" key="4">
    <source>
        <dbReference type="SAM" id="Phobius"/>
    </source>
</evidence>
<feature type="transmembrane region" description="Helical" evidence="4">
    <location>
        <begin position="667"/>
        <end position="685"/>
    </location>
</feature>
<keyword evidence="8" id="KW-1185">Reference proteome</keyword>
<keyword evidence="2" id="KW-0547">Nucleotide-binding</keyword>
<accession>A0A6M0H4V5</accession>
<comment type="caution">
    <text evidence="7">The sequence shown here is derived from an EMBL/GenBank/DDBJ whole genome shotgun (WGS) entry which is preliminary data.</text>
</comment>
<proteinExistence type="inferred from homology"/>
<dbReference type="InterPro" id="IPR004843">
    <property type="entry name" value="Calcineurin-like_PHP"/>
</dbReference>
<feature type="signal peptide" evidence="2">
    <location>
        <begin position="1"/>
        <end position="34"/>
    </location>
</feature>
<dbReference type="GO" id="GO:0009166">
    <property type="term" value="P:nucleotide catabolic process"/>
    <property type="evidence" value="ECO:0007669"/>
    <property type="project" value="InterPro"/>
</dbReference>
<dbReference type="InterPro" id="IPR029052">
    <property type="entry name" value="Metallo-depent_PP-like"/>
</dbReference>
<dbReference type="InterPro" id="IPR006146">
    <property type="entry name" value="5'-Nucleotdase_CS"/>
</dbReference>
<dbReference type="GO" id="GO:0016788">
    <property type="term" value="F:hydrolase activity, acting on ester bonds"/>
    <property type="evidence" value="ECO:0007669"/>
    <property type="project" value="InterPro"/>
</dbReference>
<dbReference type="Proteomes" id="UP000481872">
    <property type="component" value="Unassembled WGS sequence"/>
</dbReference>
<evidence type="ECO:0000256" key="3">
    <source>
        <dbReference type="SAM" id="MobiDB-lite"/>
    </source>
</evidence>
<comment type="similarity">
    <text evidence="2">Belongs to the 5'-nucleotidase family.</text>
</comment>
<dbReference type="SUPFAM" id="SSF55816">
    <property type="entry name" value="5'-nucleotidase (syn. UDP-sugar hydrolase), C-terminal domain"/>
    <property type="match status" value="1"/>
</dbReference>
<dbReference type="PANTHER" id="PTHR11575">
    <property type="entry name" value="5'-NUCLEOTIDASE-RELATED"/>
    <property type="match status" value="1"/>
</dbReference>
<dbReference type="InterPro" id="IPR036907">
    <property type="entry name" value="5'-Nucleotdase_C_sf"/>
</dbReference>
<gene>
    <name evidence="7" type="ORF">G3M99_12340</name>
</gene>
<evidence type="ECO:0000259" key="6">
    <source>
        <dbReference type="Pfam" id="PF02872"/>
    </source>
</evidence>
<keyword evidence="4" id="KW-0812">Transmembrane</keyword>
<dbReference type="PROSITE" id="PS00786">
    <property type="entry name" value="5_NUCLEOTIDASE_2"/>
    <property type="match status" value="1"/>
</dbReference>
<sequence>MFKKLKGKKQIAIVVALSIVTSLTLGSIPTKAFANDEVKEIQVLGTSDLHGWFMSHDYASNEEQKKGGLTQISSLFKQLKSENPNTIIVDAGDTVQDNMSDLFINDDIHPMLYAMDEIGYTSWTLGNHEFNYGDKVVEKTVNKPKKMKVLCGNVYKADESLLGQPYVVEEIDGVRIANIGMTTPNILKWDGPKLQGYKVTDPVIETRKAIDKIKSNNEADVIIATVHMGKDKEYIDGDNATDLANACPELAAIICGHAHSKIPGDIVNGVLITEPGKQGEQVSKINLKVSKNKDGKYSVIDKQSDIVNVKDYPIDQELNEKLKPFHDKAVEEATQVIGTLTGGNLAPQDEIKGITQGQIQDTAVMDLILNTQLHYTKQHIPEGARNITSAALFSPSANINEGTIRKCDVVKIYKFDNTLYTLKINGTQLKKYMEWSANYYNQYKDGDLTVSFNPEMRGYEYDMFAGVNYDINISKPTGQRIENLTYEDGTKVNDNDVIYLTANDYRTSTRLLGDLFKDDNVEVIHKTADDEVSAVRDLIREYIINEKGGKIQPDVDNNWKITGYNFDPDKREAAVRLINEGKVNIPTSEDGRSQNIRSITWDDIKDFVPELENPKDDSKENPNGKPEIKPEEKPNKDSSNKENSTNNKKNNDKTLPQTGSKYGTKDMIELGVIFLILGAGIILYINKNKFKKIG</sequence>
<protein>
    <submittedName>
        <fullName evidence="7">Bifunctional metallophosphatase/5'-nucleotidase</fullName>
    </submittedName>
</protein>
<dbReference type="GO" id="GO:0000166">
    <property type="term" value="F:nucleotide binding"/>
    <property type="evidence" value="ECO:0007669"/>
    <property type="project" value="UniProtKB-KW"/>
</dbReference>